<accession>A0A8S2R6B7</accession>
<dbReference type="EMBL" id="CAJNOK010021326">
    <property type="protein sequence ID" value="CAF1330686.1"/>
    <property type="molecule type" value="Genomic_DNA"/>
</dbReference>
<dbReference type="Proteomes" id="UP000682733">
    <property type="component" value="Unassembled WGS sequence"/>
</dbReference>
<dbReference type="Proteomes" id="UP000677228">
    <property type="component" value="Unassembled WGS sequence"/>
</dbReference>
<evidence type="ECO:0000313" key="3">
    <source>
        <dbReference type="Proteomes" id="UP000682733"/>
    </source>
</evidence>
<dbReference type="EMBL" id="CAJOBA010042942">
    <property type="protein sequence ID" value="CAF4142065.1"/>
    <property type="molecule type" value="Genomic_DNA"/>
</dbReference>
<comment type="caution">
    <text evidence="2">The sequence shown here is derived from an EMBL/GenBank/DDBJ whole genome shotgun (WGS) entry which is preliminary data.</text>
</comment>
<proteinExistence type="predicted"/>
<dbReference type="AlphaFoldDB" id="A0A8S2R6B7"/>
<name>A0A8S2R6B7_9BILA</name>
<sequence length="366" mass="42940">MKKFSTPSPSEKPSISVHVKRTINAIEQLNIEQLHYRKHQQALDEWKKNMERQIHDTHEQKTNELRSIYDDILNEYEQFQLTRITSLKRQSRQTTCEELLDIHLRLEKFKKETLIDVQFGGDICFDVKVIRKKKKSALLRESSPNKNDIFHSKIKLIKSYQLETSRIPLCTADTSRSILCYEQLDKLLLFDDKKKVNTTLWDFVSLGQINDIAYSHHLNKFLVLGVHTMCTYDLLTYKLEKVDQIRPVNGLINMSLTTASKDLYLCYDQGYQISKYSLITWKLVECWTRNQFLLKKEDEYIRCIRANENGAIIGMTVREKNWTWKINLYDLNMKLVRQGLQIGDGDVLYSNCLLTPTSCSEVPNGI</sequence>
<evidence type="ECO:0000313" key="2">
    <source>
        <dbReference type="EMBL" id="CAF4142065.1"/>
    </source>
</evidence>
<gene>
    <name evidence="1" type="ORF">OVA965_LOCUS29873</name>
    <name evidence="2" type="ORF">TMI583_LOCUS30660</name>
</gene>
<protein>
    <submittedName>
        <fullName evidence="2">Uncharacterized protein</fullName>
    </submittedName>
</protein>
<organism evidence="2 3">
    <name type="scientific">Didymodactylos carnosus</name>
    <dbReference type="NCBI Taxonomy" id="1234261"/>
    <lineage>
        <taxon>Eukaryota</taxon>
        <taxon>Metazoa</taxon>
        <taxon>Spiralia</taxon>
        <taxon>Gnathifera</taxon>
        <taxon>Rotifera</taxon>
        <taxon>Eurotatoria</taxon>
        <taxon>Bdelloidea</taxon>
        <taxon>Philodinida</taxon>
        <taxon>Philodinidae</taxon>
        <taxon>Didymodactylos</taxon>
    </lineage>
</organism>
<reference evidence="2" key="1">
    <citation type="submission" date="2021-02" db="EMBL/GenBank/DDBJ databases">
        <authorList>
            <person name="Nowell W R."/>
        </authorList>
    </citation>
    <scope>NUCLEOTIDE SEQUENCE</scope>
</reference>
<feature type="non-terminal residue" evidence="2">
    <location>
        <position position="1"/>
    </location>
</feature>
<evidence type="ECO:0000313" key="1">
    <source>
        <dbReference type="EMBL" id="CAF1330686.1"/>
    </source>
</evidence>